<evidence type="ECO:0000313" key="3">
    <source>
        <dbReference type="Proteomes" id="UP000598971"/>
    </source>
</evidence>
<dbReference type="Gene3D" id="3.90.550.10">
    <property type="entry name" value="Spore Coat Polysaccharide Biosynthesis Protein SpsA, Chain A"/>
    <property type="match status" value="1"/>
</dbReference>
<dbReference type="RefSeq" id="WP_171607446.1">
    <property type="nucleotide sequence ID" value="NZ_WHPF01000005.1"/>
</dbReference>
<dbReference type="PANTHER" id="PTHR22916">
    <property type="entry name" value="GLYCOSYLTRANSFERASE"/>
    <property type="match status" value="1"/>
</dbReference>
<organism evidence="2 3">
    <name type="scientific">Limnovirga soli</name>
    <dbReference type="NCBI Taxonomy" id="2656915"/>
    <lineage>
        <taxon>Bacteria</taxon>
        <taxon>Pseudomonadati</taxon>
        <taxon>Bacteroidota</taxon>
        <taxon>Chitinophagia</taxon>
        <taxon>Chitinophagales</taxon>
        <taxon>Chitinophagaceae</taxon>
        <taxon>Limnovirga</taxon>
    </lineage>
</organism>
<comment type="caution">
    <text evidence="2">The sequence shown here is derived from an EMBL/GenBank/DDBJ whole genome shotgun (WGS) entry which is preliminary data.</text>
</comment>
<dbReference type="Proteomes" id="UP000598971">
    <property type="component" value="Unassembled WGS sequence"/>
</dbReference>
<name>A0A8J8FI71_9BACT</name>
<protein>
    <submittedName>
        <fullName evidence="2">Glycosyltransferase</fullName>
    </submittedName>
</protein>
<accession>A0A8J8FI71</accession>
<dbReference type="InterPro" id="IPR029044">
    <property type="entry name" value="Nucleotide-diphossugar_trans"/>
</dbReference>
<evidence type="ECO:0000259" key="1">
    <source>
        <dbReference type="Pfam" id="PF00535"/>
    </source>
</evidence>
<sequence length="252" mass="28995">MKVSIITVCYNSEATIENTIKSVLSQTHKNIEYIIVDGNSTDNTKTIIQRYSSAIHQFISEPDKGLYDAMNKGLQLATGDIISILNSDDVYKDEQVLEQVLNRFSANTDAVYGDIVYVKRHNTSKIIRYWHAGNFKRYKMKYGWMPPHPAFFVKATIYKSYGTFNTSFKTSADYELMLRLIYKNNITLHYLPKLLVCMSDGGQGNASLKNRLKANLEDKKAWLVNGLTPPVFFRLLKPVIKIPQFLFRRKLE</sequence>
<dbReference type="CDD" id="cd06433">
    <property type="entry name" value="GT_2_WfgS_like"/>
    <property type="match status" value="1"/>
</dbReference>
<dbReference type="SUPFAM" id="SSF53448">
    <property type="entry name" value="Nucleotide-diphospho-sugar transferases"/>
    <property type="match status" value="1"/>
</dbReference>
<feature type="domain" description="Glycosyltransferase 2-like" evidence="1">
    <location>
        <begin position="4"/>
        <end position="140"/>
    </location>
</feature>
<keyword evidence="3" id="KW-1185">Reference proteome</keyword>
<proteinExistence type="predicted"/>
<dbReference type="InterPro" id="IPR001173">
    <property type="entry name" value="Glyco_trans_2-like"/>
</dbReference>
<dbReference type="GO" id="GO:0016758">
    <property type="term" value="F:hexosyltransferase activity"/>
    <property type="evidence" value="ECO:0007669"/>
    <property type="project" value="UniProtKB-ARBA"/>
</dbReference>
<dbReference type="EMBL" id="WHPF01000005">
    <property type="protein sequence ID" value="NNV55524.1"/>
    <property type="molecule type" value="Genomic_DNA"/>
</dbReference>
<dbReference type="AlphaFoldDB" id="A0A8J8FI71"/>
<reference evidence="2" key="1">
    <citation type="submission" date="2019-10" db="EMBL/GenBank/DDBJ databases">
        <title>Draft genome sequence of Panacibacter sp. KCS-6.</title>
        <authorList>
            <person name="Yim K.J."/>
        </authorList>
    </citation>
    <scope>NUCLEOTIDE SEQUENCE</scope>
    <source>
        <strain evidence="2">KCS-6</strain>
    </source>
</reference>
<gene>
    <name evidence="2" type="ORF">GD597_08650</name>
</gene>
<dbReference type="Pfam" id="PF00535">
    <property type="entry name" value="Glycos_transf_2"/>
    <property type="match status" value="1"/>
</dbReference>
<dbReference type="PANTHER" id="PTHR22916:SF3">
    <property type="entry name" value="UDP-GLCNAC:BETAGAL BETA-1,3-N-ACETYLGLUCOSAMINYLTRANSFERASE-LIKE PROTEIN 1"/>
    <property type="match status" value="1"/>
</dbReference>
<evidence type="ECO:0000313" key="2">
    <source>
        <dbReference type="EMBL" id="NNV55524.1"/>
    </source>
</evidence>